<dbReference type="AlphaFoldDB" id="A0AAW1W9L3"/>
<gene>
    <name evidence="1" type="ORF">M0R45_029836</name>
</gene>
<keyword evidence="2" id="KW-1185">Reference proteome</keyword>
<evidence type="ECO:0000313" key="2">
    <source>
        <dbReference type="Proteomes" id="UP001457282"/>
    </source>
</evidence>
<accession>A0AAW1W9L3</accession>
<organism evidence="1 2">
    <name type="scientific">Rubus argutus</name>
    <name type="common">Southern blackberry</name>
    <dbReference type="NCBI Taxonomy" id="59490"/>
    <lineage>
        <taxon>Eukaryota</taxon>
        <taxon>Viridiplantae</taxon>
        <taxon>Streptophyta</taxon>
        <taxon>Embryophyta</taxon>
        <taxon>Tracheophyta</taxon>
        <taxon>Spermatophyta</taxon>
        <taxon>Magnoliopsida</taxon>
        <taxon>eudicotyledons</taxon>
        <taxon>Gunneridae</taxon>
        <taxon>Pentapetalae</taxon>
        <taxon>rosids</taxon>
        <taxon>fabids</taxon>
        <taxon>Rosales</taxon>
        <taxon>Rosaceae</taxon>
        <taxon>Rosoideae</taxon>
        <taxon>Rosoideae incertae sedis</taxon>
        <taxon>Rubus</taxon>
    </lineage>
</organism>
<comment type="caution">
    <text evidence="1">The sequence shown here is derived from an EMBL/GenBank/DDBJ whole genome shotgun (WGS) entry which is preliminary data.</text>
</comment>
<protein>
    <submittedName>
        <fullName evidence="1">Uncharacterized protein</fullName>
    </submittedName>
</protein>
<proteinExistence type="predicted"/>
<name>A0AAW1W9L3_RUBAR</name>
<reference evidence="1 2" key="1">
    <citation type="journal article" date="2023" name="G3 (Bethesda)">
        <title>A chromosome-length genome assembly and annotation of blackberry (Rubus argutus, cv. 'Hillquist').</title>
        <authorList>
            <person name="Bruna T."/>
            <person name="Aryal R."/>
            <person name="Dudchenko O."/>
            <person name="Sargent D.J."/>
            <person name="Mead D."/>
            <person name="Buti M."/>
            <person name="Cavallini A."/>
            <person name="Hytonen T."/>
            <person name="Andres J."/>
            <person name="Pham M."/>
            <person name="Weisz D."/>
            <person name="Mascagni F."/>
            <person name="Usai G."/>
            <person name="Natali L."/>
            <person name="Bassil N."/>
            <person name="Fernandez G.E."/>
            <person name="Lomsadze A."/>
            <person name="Armour M."/>
            <person name="Olukolu B."/>
            <person name="Poorten T."/>
            <person name="Britton C."/>
            <person name="Davik J."/>
            <person name="Ashrafi H."/>
            <person name="Aiden E.L."/>
            <person name="Borodovsky M."/>
            <person name="Worthington M."/>
        </authorList>
    </citation>
    <scope>NUCLEOTIDE SEQUENCE [LARGE SCALE GENOMIC DNA]</scope>
    <source>
        <strain evidence="1">PI 553951</strain>
    </source>
</reference>
<evidence type="ECO:0000313" key="1">
    <source>
        <dbReference type="EMBL" id="KAK9921323.1"/>
    </source>
</evidence>
<dbReference type="Proteomes" id="UP001457282">
    <property type="component" value="Unassembled WGS sequence"/>
</dbReference>
<dbReference type="EMBL" id="JBEDUW010000006">
    <property type="protein sequence ID" value="KAK9921323.1"/>
    <property type="molecule type" value="Genomic_DNA"/>
</dbReference>
<sequence length="256" mass="28501">MLRGKPICDSLLSLIVEMKSYNTDVAVLFFFSTLSKYEFQQLWDNTISPPLFFLISELANPGKVLDRCTFWRLVHSKPKRDGSGTEPINAEAESIFLELDKLEQRERLNGRELTVDVLNELFGEHFGPETRNTVRGYGLGVEWNDVPGIQINRREVGREVASLPIELEASHTVIEKLQDETAKKDEEIQAVKAQLNGIDARLHTPLESVLSGGVDGINKLIAALTQLAGEKQAKVISHGVHAVANPDEVYIPLLSS</sequence>